<comment type="caution">
    <text evidence="9">The sequence shown here is derived from an EMBL/GenBank/DDBJ whole genome shotgun (WGS) entry which is preliminary data.</text>
</comment>
<protein>
    <submittedName>
        <fullName evidence="9">AI-2E family transporter</fullName>
    </submittedName>
</protein>
<dbReference type="Proteomes" id="UP000664209">
    <property type="component" value="Unassembled WGS sequence"/>
</dbReference>
<gene>
    <name evidence="9" type="ORF">J4G33_09035</name>
</gene>
<evidence type="ECO:0000256" key="4">
    <source>
        <dbReference type="ARBA" id="ARBA00022475"/>
    </source>
</evidence>
<comment type="similarity">
    <text evidence="2">Belongs to the autoinducer-2 exporter (AI-2E) (TC 2.A.86) family.</text>
</comment>
<organism evidence="9 10">
    <name type="scientific">Actinotalea soli</name>
    <dbReference type="NCBI Taxonomy" id="2819234"/>
    <lineage>
        <taxon>Bacteria</taxon>
        <taxon>Bacillati</taxon>
        <taxon>Actinomycetota</taxon>
        <taxon>Actinomycetes</taxon>
        <taxon>Micrococcales</taxon>
        <taxon>Cellulomonadaceae</taxon>
        <taxon>Actinotalea</taxon>
    </lineage>
</organism>
<keyword evidence="3" id="KW-0813">Transport</keyword>
<name>A0A939RW91_9CELL</name>
<evidence type="ECO:0000313" key="9">
    <source>
        <dbReference type="EMBL" id="MBO1751946.1"/>
    </source>
</evidence>
<dbReference type="EMBL" id="JAGEMK010000003">
    <property type="protein sequence ID" value="MBO1751946.1"/>
    <property type="molecule type" value="Genomic_DNA"/>
</dbReference>
<evidence type="ECO:0000313" key="10">
    <source>
        <dbReference type="Proteomes" id="UP000664209"/>
    </source>
</evidence>
<dbReference type="InterPro" id="IPR002549">
    <property type="entry name" value="AI-2E-like"/>
</dbReference>
<keyword evidence="10" id="KW-1185">Reference proteome</keyword>
<keyword evidence="5 8" id="KW-0812">Transmembrane</keyword>
<sequence>MARDSVPLSVRIAAAWSWRVLLIGLGIAVLVLGLAVAKVLWVPVIVALLLTVLLNPVVDVLVKRLRFPRGLAAGLTVVGLIAVVGGLLTLAGQQIIQGFADLWDQVQSGFQELLNQLENTPLGIDSAQIDELLSELGTQIGDNSGMVVSGALSVTTTIGQVLIGMVIALFCLLFFLKDGSLIWAWLLRLLPQDGRQRAYEASRRGMVTLGSYTRAQILVALADAVGIGIGAAILGLPLVVPLTVLVFLASFIPFVGAIATGIVAVLVALVDQGVGTAIAMLLIVVGVQQLESNVLQPLLLGHAVSLHPVAVVLAVAAGSLSAGIIGALLAVPAVATINTVVLYLHGRDKFPYLGLDPGSFEAELRKLEGAPAQLRRRSRES</sequence>
<proteinExistence type="inferred from homology"/>
<feature type="transmembrane region" description="Helical" evidence="8">
    <location>
        <begin position="217"/>
        <end position="239"/>
    </location>
</feature>
<dbReference type="Pfam" id="PF01594">
    <property type="entry name" value="AI-2E_transport"/>
    <property type="match status" value="1"/>
</dbReference>
<dbReference type="AlphaFoldDB" id="A0A939RW91"/>
<feature type="transmembrane region" description="Helical" evidence="8">
    <location>
        <begin position="12"/>
        <end position="34"/>
    </location>
</feature>
<keyword evidence="6 8" id="KW-1133">Transmembrane helix</keyword>
<evidence type="ECO:0000256" key="8">
    <source>
        <dbReference type="SAM" id="Phobius"/>
    </source>
</evidence>
<dbReference type="PANTHER" id="PTHR21716">
    <property type="entry name" value="TRANSMEMBRANE PROTEIN"/>
    <property type="match status" value="1"/>
</dbReference>
<evidence type="ECO:0000256" key="5">
    <source>
        <dbReference type="ARBA" id="ARBA00022692"/>
    </source>
</evidence>
<feature type="transmembrane region" description="Helical" evidence="8">
    <location>
        <begin position="40"/>
        <end position="58"/>
    </location>
</feature>
<keyword evidence="4" id="KW-1003">Cell membrane</keyword>
<feature type="transmembrane region" description="Helical" evidence="8">
    <location>
        <begin position="70"/>
        <end position="96"/>
    </location>
</feature>
<feature type="transmembrane region" description="Helical" evidence="8">
    <location>
        <begin position="310"/>
        <end position="343"/>
    </location>
</feature>
<evidence type="ECO:0000256" key="7">
    <source>
        <dbReference type="ARBA" id="ARBA00023136"/>
    </source>
</evidence>
<reference evidence="9" key="1">
    <citation type="submission" date="2021-03" db="EMBL/GenBank/DDBJ databases">
        <title>Actinotalea soli sp. nov., isolated from soil.</title>
        <authorList>
            <person name="Ping W."/>
            <person name="Zhang J."/>
        </authorList>
    </citation>
    <scope>NUCLEOTIDE SEQUENCE</scope>
    <source>
        <strain evidence="9">BY-33</strain>
    </source>
</reference>
<dbReference type="PANTHER" id="PTHR21716:SF53">
    <property type="entry name" value="PERMEASE PERM-RELATED"/>
    <property type="match status" value="1"/>
</dbReference>
<feature type="transmembrane region" description="Helical" evidence="8">
    <location>
        <begin position="274"/>
        <end position="290"/>
    </location>
</feature>
<evidence type="ECO:0000256" key="2">
    <source>
        <dbReference type="ARBA" id="ARBA00009773"/>
    </source>
</evidence>
<evidence type="ECO:0000256" key="1">
    <source>
        <dbReference type="ARBA" id="ARBA00004651"/>
    </source>
</evidence>
<evidence type="ECO:0000256" key="3">
    <source>
        <dbReference type="ARBA" id="ARBA00022448"/>
    </source>
</evidence>
<dbReference type="GO" id="GO:0005886">
    <property type="term" value="C:plasma membrane"/>
    <property type="evidence" value="ECO:0007669"/>
    <property type="project" value="UniProtKB-SubCell"/>
</dbReference>
<dbReference type="GO" id="GO:0055085">
    <property type="term" value="P:transmembrane transport"/>
    <property type="evidence" value="ECO:0007669"/>
    <property type="project" value="TreeGrafter"/>
</dbReference>
<feature type="transmembrane region" description="Helical" evidence="8">
    <location>
        <begin position="161"/>
        <end position="187"/>
    </location>
</feature>
<comment type="subcellular location">
    <subcellularLocation>
        <location evidence="1">Cell membrane</location>
        <topology evidence="1">Multi-pass membrane protein</topology>
    </subcellularLocation>
</comment>
<keyword evidence="7 8" id="KW-0472">Membrane</keyword>
<evidence type="ECO:0000256" key="6">
    <source>
        <dbReference type="ARBA" id="ARBA00022989"/>
    </source>
</evidence>
<accession>A0A939RW91</accession>
<feature type="transmembrane region" description="Helical" evidence="8">
    <location>
        <begin position="245"/>
        <end position="267"/>
    </location>
</feature>